<reference evidence="11" key="1">
    <citation type="journal article" date="2019" name="Int. J. Syst. Evol. Microbiol.">
        <title>The Global Catalogue of Microorganisms (GCM) 10K type strain sequencing project: providing services to taxonomists for standard genome sequencing and annotation.</title>
        <authorList>
            <consortium name="The Broad Institute Genomics Platform"/>
            <consortium name="The Broad Institute Genome Sequencing Center for Infectious Disease"/>
            <person name="Wu L."/>
            <person name="Ma J."/>
        </authorList>
    </citation>
    <scope>NUCLEOTIDE SEQUENCE [LARGE SCALE GENOMIC DNA]</scope>
    <source>
        <strain evidence="11">JCM 17342</strain>
    </source>
</reference>
<dbReference type="InterPro" id="IPR038731">
    <property type="entry name" value="RgtA/B/C-like"/>
</dbReference>
<feature type="transmembrane region" description="Helical" evidence="8">
    <location>
        <begin position="284"/>
        <end position="301"/>
    </location>
</feature>
<feature type="domain" description="Glycosyltransferase RgtA/B/C/D-like" evidence="9">
    <location>
        <begin position="66"/>
        <end position="224"/>
    </location>
</feature>
<evidence type="ECO:0000256" key="6">
    <source>
        <dbReference type="ARBA" id="ARBA00022989"/>
    </source>
</evidence>
<comment type="caution">
    <text evidence="10">The sequence shown here is derived from an EMBL/GenBank/DDBJ whole genome shotgun (WGS) entry which is preliminary data.</text>
</comment>
<feature type="transmembrane region" description="Helical" evidence="8">
    <location>
        <begin position="247"/>
        <end position="272"/>
    </location>
</feature>
<keyword evidence="11" id="KW-1185">Reference proteome</keyword>
<proteinExistence type="predicted"/>
<keyword evidence="4" id="KW-0808">Transferase</keyword>
<dbReference type="EMBL" id="BAABAL010000019">
    <property type="protein sequence ID" value="GAA4030999.1"/>
    <property type="molecule type" value="Genomic_DNA"/>
</dbReference>
<feature type="transmembrane region" description="Helical" evidence="8">
    <location>
        <begin position="207"/>
        <end position="227"/>
    </location>
</feature>
<feature type="transmembrane region" description="Helical" evidence="8">
    <location>
        <begin position="169"/>
        <end position="195"/>
    </location>
</feature>
<keyword evidence="3" id="KW-0328">Glycosyltransferase</keyword>
<keyword evidence="5 8" id="KW-0812">Transmembrane</keyword>
<dbReference type="PANTHER" id="PTHR33908">
    <property type="entry name" value="MANNOSYLTRANSFERASE YKCB-RELATED"/>
    <property type="match status" value="1"/>
</dbReference>
<dbReference type="PANTHER" id="PTHR33908:SF11">
    <property type="entry name" value="MEMBRANE PROTEIN"/>
    <property type="match status" value="1"/>
</dbReference>
<feature type="transmembrane region" description="Helical" evidence="8">
    <location>
        <begin position="20"/>
        <end position="40"/>
    </location>
</feature>
<sequence>MRGGNATEGVPAREGAGVPSVAWGPVLAVTAAFGLVMLLFSGRYGFFGDELYFIAAGRELDWGYADQPPMLPLLALLMDNLFPGSVVGLRLPATLITTSGAIVAALLAREFGGGRGAQVATAGAYAFSGLALGRMLATSTVDPVLWAVVLLLVVRWVRTRNDNLLVWSGLATAAALQTKFLIPVLWVVLGVSVLLMGPRDLLRRPKLWVGALLAVLITVPTLLWQAANGWPQLEMSSVVAGETELFGGAWMYLPGTILVAGIGVGTTFFFYGLWRLFRSPELRAYRFLGLTVVGVVAVFGLTGGRIYYASGLYPVLFAVAAVEFQRRRTGTWLPWVAWPAFALSALMAAQMLPLKAESELDYPNIGVKWQNFTESGQFGWPELGDAVAKVYHDLPAEKRRDTAIVSNSYWWASALAYYGPERGLPTSYSPHRGFSYFGAPGENVKNVVYSGGDPGPLRSHFASCTQRGAVSSKLGLVDGSPVWSCEGFTGRWAEVWPTLRRMA</sequence>
<name>A0ABP7TTK5_9PSEU</name>
<keyword evidence="6 8" id="KW-1133">Transmembrane helix</keyword>
<evidence type="ECO:0000256" key="5">
    <source>
        <dbReference type="ARBA" id="ARBA00022692"/>
    </source>
</evidence>
<evidence type="ECO:0000256" key="4">
    <source>
        <dbReference type="ARBA" id="ARBA00022679"/>
    </source>
</evidence>
<evidence type="ECO:0000256" key="2">
    <source>
        <dbReference type="ARBA" id="ARBA00022475"/>
    </source>
</evidence>
<gene>
    <name evidence="10" type="ORF">GCM10022247_65120</name>
</gene>
<comment type="subcellular location">
    <subcellularLocation>
        <location evidence="1">Cell membrane</location>
        <topology evidence="1">Multi-pass membrane protein</topology>
    </subcellularLocation>
</comment>
<evidence type="ECO:0000256" key="8">
    <source>
        <dbReference type="SAM" id="Phobius"/>
    </source>
</evidence>
<keyword evidence="2" id="KW-1003">Cell membrane</keyword>
<evidence type="ECO:0000256" key="7">
    <source>
        <dbReference type="ARBA" id="ARBA00023136"/>
    </source>
</evidence>
<keyword evidence="7 8" id="KW-0472">Membrane</keyword>
<dbReference type="Pfam" id="PF13231">
    <property type="entry name" value="PMT_2"/>
    <property type="match status" value="1"/>
</dbReference>
<evidence type="ECO:0000256" key="3">
    <source>
        <dbReference type="ARBA" id="ARBA00022676"/>
    </source>
</evidence>
<evidence type="ECO:0000256" key="1">
    <source>
        <dbReference type="ARBA" id="ARBA00004651"/>
    </source>
</evidence>
<accession>A0ABP7TTK5</accession>
<evidence type="ECO:0000313" key="10">
    <source>
        <dbReference type="EMBL" id="GAA4030999.1"/>
    </source>
</evidence>
<feature type="transmembrane region" description="Helical" evidence="8">
    <location>
        <begin position="135"/>
        <end position="157"/>
    </location>
</feature>
<dbReference type="Proteomes" id="UP001501747">
    <property type="component" value="Unassembled WGS sequence"/>
</dbReference>
<protein>
    <submittedName>
        <fullName evidence="10">Glycosyltransferase family 39 protein</fullName>
    </submittedName>
</protein>
<organism evidence="10 11">
    <name type="scientific">Allokutzneria multivorans</name>
    <dbReference type="NCBI Taxonomy" id="1142134"/>
    <lineage>
        <taxon>Bacteria</taxon>
        <taxon>Bacillati</taxon>
        <taxon>Actinomycetota</taxon>
        <taxon>Actinomycetes</taxon>
        <taxon>Pseudonocardiales</taxon>
        <taxon>Pseudonocardiaceae</taxon>
        <taxon>Allokutzneria</taxon>
    </lineage>
</organism>
<evidence type="ECO:0000259" key="9">
    <source>
        <dbReference type="Pfam" id="PF13231"/>
    </source>
</evidence>
<dbReference type="InterPro" id="IPR050297">
    <property type="entry name" value="LipidA_mod_glycosyltrf_83"/>
</dbReference>
<evidence type="ECO:0000313" key="11">
    <source>
        <dbReference type="Proteomes" id="UP001501747"/>
    </source>
</evidence>